<sequence length="564" mass="60647">MTVDDASSETAPLLGSNSRPSPDSSSVQGNITATPEEARDVESNDLTRTQSVDSNRAAQYQGNAEVQKQLKYIVPAVSIGVFLSAADQTIIVSSYGRIGSELDALNLTSWIATSYFLTLTSFQPLYGKLSDIFGRKACLLYAYAIFGLGCLFCGLSQSINQLIAARVFQGIGGGGMTTVVSIMFSDIIPLKDRGVWQGLINIIYAAGAGSGAPLGGLLADTIGWRWSFLAQAPLCAIAFLAVGLVLQLPQADTDHWRQKLRRVDFVGALVLVAAVFTLIFGMDRGSNTSWSHAISYGPLIISIFLFFLFIVVERHVAAEPFAPGHIIFHRTLFPCYLCNFFSFGGWLAVLYYLPLFYQAVDGYSATGAAVRLLPAITCGVSGSLFGGIWMRKTGKYYWLTVSAYTLLAVGMLLVFLFSGLIQNSTLAITIGTMCCGFGNGIGVTSSLIAIISNASPDDQAVATACSYLFRSLGSVIGISLSSTVIQQRLRDTLARELGSGKDAAQIERGVRRSLDYLKKLQPSVQKIVRLAYGDAVTCGYGFMLAIALGATISSLFIRERRLSK</sequence>
<evidence type="ECO:0000256" key="5">
    <source>
        <dbReference type="ARBA" id="ARBA00022989"/>
    </source>
</evidence>
<dbReference type="RefSeq" id="XP_016225997.1">
    <property type="nucleotide sequence ID" value="XM_016366479.1"/>
</dbReference>
<keyword evidence="5 8" id="KW-1133">Transmembrane helix</keyword>
<evidence type="ECO:0000313" key="11">
    <source>
        <dbReference type="Proteomes" id="UP000054302"/>
    </source>
</evidence>
<dbReference type="FunFam" id="1.20.1720.10:FF:000013">
    <property type="entry name" value="Related to multidrug resistance proteins"/>
    <property type="match status" value="1"/>
</dbReference>
<dbReference type="InterPro" id="IPR036259">
    <property type="entry name" value="MFS_trans_sf"/>
</dbReference>
<dbReference type="AlphaFoldDB" id="A0A0D2A624"/>
<evidence type="ECO:0000256" key="3">
    <source>
        <dbReference type="ARBA" id="ARBA00022448"/>
    </source>
</evidence>
<dbReference type="VEuPathDB" id="FungiDB:PV10_02190"/>
<feature type="transmembrane region" description="Helical" evidence="8">
    <location>
        <begin position="260"/>
        <end position="281"/>
    </location>
</feature>
<keyword evidence="11" id="KW-1185">Reference proteome</keyword>
<feature type="transmembrane region" description="Helical" evidence="8">
    <location>
        <begin position="464"/>
        <end position="485"/>
    </location>
</feature>
<dbReference type="GO" id="GO:0015174">
    <property type="term" value="F:basic amino acid transmembrane transporter activity"/>
    <property type="evidence" value="ECO:0007669"/>
    <property type="project" value="TreeGrafter"/>
</dbReference>
<feature type="transmembrane region" description="Helical" evidence="8">
    <location>
        <begin position="228"/>
        <end position="248"/>
    </location>
</feature>
<dbReference type="Proteomes" id="UP000054302">
    <property type="component" value="Unassembled WGS sequence"/>
</dbReference>
<dbReference type="EMBL" id="KN847521">
    <property type="protein sequence ID" value="KIV94423.1"/>
    <property type="molecule type" value="Genomic_DNA"/>
</dbReference>
<dbReference type="SUPFAM" id="SSF103473">
    <property type="entry name" value="MFS general substrate transporter"/>
    <property type="match status" value="1"/>
</dbReference>
<name>A0A0D2A624_EXOME</name>
<dbReference type="InterPro" id="IPR020846">
    <property type="entry name" value="MFS_dom"/>
</dbReference>
<feature type="transmembrane region" description="Helical" evidence="8">
    <location>
        <begin position="333"/>
        <end position="353"/>
    </location>
</feature>
<evidence type="ECO:0000256" key="2">
    <source>
        <dbReference type="ARBA" id="ARBA00008335"/>
    </source>
</evidence>
<feature type="transmembrane region" description="Helical" evidence="8">
    <location>
        <begin position="196"/>
        <end position="216"/>
    </location>
</feature>
<dbReference type="Gene3D" id="1.20.1720.10">
    <property type="entry name" value="Multidrug resistance protein D"/>
    <property type="match status" value="1"/>
</dbReference>
<dbReference type="GO" id="GO:0046943">
    <property type="term" value="F:carboxylic acid transmembrane transporter activity"/>
    <property type="evidence" value="ECO:0007669"/>
    <property type="project" value="UniProtKB-ARBA"/>
</dbReference>
<feature type="transmembrane region" description="Helical" evidence="8">
    <location>
        <begin position="427"/>
        <end position="452"/>
    </location>
</feature>
<evidence type="ECO:0000256" key="7">
    <source>
        <dbReference type="SAM" id="MobiDB-lite"/>
    </source>
</evidence>
<keyword evidence="4 8" id="KW-0812">Transmembrane</keyword>
<evidence type="ECO:0000256" key="8">
    <source>
        <dbReference type="SAM" id="Phobius"/>
    </source>
</evidence>
<feature type="transmembrane region" description="Helical" evidence="8">
    <location>
        <begin position="396"/>
        <end position="421"/>
    </location>
</feature>
<keyword evidence="3" id="KW-0813">Transport</keyword>
<protein>
    <recommendedName>
        <fullName evidence="9">Major facilitator superfamily (MFS) profile domain-containing protein</fullName>
    </recommendedName>
</protein>
<dbReference type="HOGENOM" id="CLU_000960_22_3_1"/>
<dbReference type="InterPro" id="IPR011701">
    <property type="entry name" value="MFS"/>
</dbReference>
<dbReference type="PROSITE" id="PS50850">
    <property type="entry name" value="MFS"/>
    <property type="match status" value="1"/>
</dbReference>
<dbReference type="OMA" id="QAFSYTF"/>
<evidence type="ECO:0000256" key="6">
    <source>
        <dbReference type="ARBA" id="ARBA00023136"/>
    </source>
</evidence>
<feature type="domain" description="Major facilitator superfamily (MFS) profile" evidence="9">
    <location>
        <begin position="73"/>
        <end position="562"/>
    </location>
</feature>
<feature type="compositionally biased region" description="Low complexity" evidence="7">
    <location>
        <begin position="16"/>
        <end position="26"/>
    </location>
</feature>
<reference evidence="10 11" key="1">
    <citation type="submission" date="2015-01" db="EMBL/GenBank/DDBJ databases">
        <title>The Genome Sequence of Exophiala mesophila CBS40295.</title>
        <authorList>
            <consortium name="The Broad Institute Genomics Platform"/>
            <person name="Cuomo C."/>
            <person name="de Hoog S."/>
            <person name="Gorbushina A."/>
            <person name="Stielow B."/>
            <person name="Teixiera M."/>
            <person name="Abouelleil A."/>
            <person name="Chapman S.B."/>
            <person name="Priest M."/>
            <person name="Young S.K."/>
            <person name="Wortman J."/>
            <person name="Nusbaum C."/>
            <person name="Birren B."/>
        </authorList>
    </citation>
    <scope>NUCLEOTIDE SEQUENCE [LARGE SCALE GENOMIC DNA]</scope>
    <source>
        <strain evidence="10 11">CBS 40295</strain>
    </source>
</reference>
<feature type="region of interest" description="Disordered" evidence="7">
    <location>
        <begin position="1"/>
        <end position="46"/>
    </location>
</feature>
<dbReference type="CDD" id="cd17502">
    <property type="entry name" value="MFS_Azr1_MDR_like"/>
    <property type="match status" value="1"/>
</dbReference>
<accession>A0A0D2A624</accession>
<dbReference type="GO" id="GO:0000329">
    <property type="term" value="C:fungal-type vacuole membrane"/>
    <property type="evidence" value="ECO:0007669"/>
    <property type="project" value="TreeGrafter"/>
</dbReference>
<feature type="transmembrane region" description="Helical" evidence="8">
    <location>
        <begin position="539"/>
        <end position="557"/>
    </location>
</feature>
<feature type="transmembrane region" description="Helical" evidence="8">
    <location>
        <begin position="368"/>
        <end position="389"/>
    </location>
</feature>
<evidence type="ECO:0000313" key="10">
    <source>
        <dbReference type="EMBL" id="KIV94423.1"/>
    </source>
</evidence>
<dbReference type="Pfam" id="PF07690">
    <property type="entry name" value="MFS_1"/>
    <property type="match status" value="1"/>
</dbReference>
<dbReference type="OrthoDB" id="3437016at2759"/>
<organism evidence="10 11">
    <name type="scientific">Exophiala mesophila</name>
    <name type="common">Black yeast-like fungus</name>
    <dbReference type="NCBI Taxonomy" id="212818"/>
    <lineage>
        <taxon>Eukaryota</taxon>
        <taxon>Fungi</taxon>
        <taxon>Dikarya</taxon>
        <taxon>Ascomycota</taxon>
        <taxon>Pezizomycotina</taxon>
        <taxon>Eurotiomycetes</taxon>
        <taxon>Chaetothyriomycetidae</taxon>
        <taxon>Chaetothyriales</taxon>
        <taxon>Herpotrichiellaceae</taxon>
        <taxon>Exophiala</taxon>
    </lineage>
</organism>
<dbReference type="PANTHER" id="PTHR23501:SF84">
    <property type="entry name" value="VACUOLAR MEMBRANE AMINO ACID UPTAKE TRANSPORTER FNX2"/>
    <property type="match status" value="1"/>
</dbReference>
<comment type="similarity">
    <text evidence="2">Belongs to the major facilitator superfamily.</text>
</comment>
<feature type="transmembrane region" description="Helical" evidence="8">
    <location>
        <begin position="138"/>
        <end position="157"/>
    </location>
</feature>
<gene>
    <name evidence="10" type="ORF">PV10_02190</name>
</gene>
<dbReference type="Gene3D" id="1.20.1250.20">
    <property type="entry name" value="MFS general substrate transporter like domains"/>
    <property type="match status" value="1"/>
</dbReference>
<evidence type="ECO:0000256" key="4">
    <source>
        <dbReference type="ARBA" id="ARBA00022692"/>
    </source>
</evidence>
<evidence type="ECO:0000256" key="1">
    <source>
        <dbReference type="ARBA" id="ARBA00004127"/>
    </source>
</evidence>
<keyword evidence="6 8" id="KW-0472">Membrane</keyword>
<proteinExistence type="inferred from homology"/>
<dbReference type="GeneID" id="27320035"/>
<feature type="transmembrane region" description="Helical" evidence="8">
    <location>
        <begin position="163"/>
        <end position="184"/>
    </location>
</feature>
<feature type="transmembrane region" description="Helical" evidence="8">
    <location>
        <begin position="107"/>
        <end position="126"/>
    </location>
</feature>
<feature type="transmembrane region" description="Helical" evidence="8">
    <location>
        <begin position="72"/>
        <end position="95"/>
    </location>
</feature>
<dbReference type="PANTHER" id="PTHR23501">
    <property type="entry name" value="MAJOR FACILITATOR SUPERFAMILY"/>
    <property type="match status" value="1"/>
</dbReference>
<comment type="subcellular location">
    <subcellularLocation>
        <location evidence="1">Endomembrane system</location>
        <topology evidence="1">Multi-pass membrane protein</topology>
    </subcellularLocation>
</comment>
<dbReference type="GO" id="GO:0012505">
    <property type="term" value="C:endomembrane system"/>
    <property type="evidence" value="ECO:0007669"/>
    <property type="project" value="UniProtKB-SubCell"/>
</dbReference>
<evidence type="ECO:0000259" key="9">
    <source>
        <dbReference type="PROSITE" id="PS50850"/>
    </source>
</evidence>
<feature type="transmembrane region" description="Helical" evidence="8">
    <location>
        <begin position="293"/>
        <end position="312"/>
    </location>
</feature>